<evidence type="ECO:0000259" key="7">
    <source>
        <dbReference type="Pfam" id="PF08281"/>
    </source>
</evidence>
<dbReference type="Proteomes" id="UP000628079">
    <property type="component" value="Unassembled WGS sequence"/>
</dbReference>
<name>A0A8H9FU63_9MICO</name>
<dbReference type="Gene3D" id="1.10.10.10">
    <property type="entry name" value="Winged helix-like DNA-binding domain superfamily/Winged helix DNA-binding domain"/>
    <property type="match status" value="1"/>
</dbReference>
<dbReference type="EMBL" id="BMEA01000002">
    <property type="protein sequence ID" value="GGB82644.1"/>
    <property type="molecule type" value="Genomic_DNA"/>
</dbReference>
<dbReference type="InterPro" id="IPR013325">
    <property type="entry name" value="RNA_pol_sigma_r2"/>
</dbReference>
<evidence type="ECO:0000256" key="5">
    <source>
        <dbReference type="ARBA" id="ARBA00023163"/>
    </source>
</evidence>
<evidence type="ECO:0000259" key="6">
    <source>
        <dbReference type="Pfam" id="PF04542"/>
    </source>
</evidence>
<dbReference type="AlphaFoldDB" id="A0A8H9FU63"/>
<reference evidence="8" key="2">
    <citation type="submission" date="2020-09" db="EMBL/GenBank/DDBJ databases">
        <authorList>
            <person name="Sun Q."/>
            <person name="Zhou Y."/>
        </authorList>
    </citation>
    <scope>NUCLEOTIDE SEQUENCE</scope>
    <source>
        <strain evidence="8">CGMCC 1.10749</strain>
    </source>
</reference>
<keyword evidence="2" id="KW-0805">Transcription regulation</keyword>
<comment type="caution">
    <text evidence="8">The sequence shown here is derived from an EMBL/GenBank/DDBJ whole genome shotgun (WGS) entry which is preliminary data.</text>
</comment>
<evidence type="ECO:0000313" key="8">
    <source>
        <dbReference type="EMBL" id="GGB82644.1"/>
    </source>
</evidence>
<proteinExistence type="inferred from homology"/>
<dbReference type="InterPro" id="IPR013324">
    <property type="entry name" value="RNA_pol_sigma_r3/r4-like"/>
</dbReference>
<feature type="domain" description="RNA polymerase sigma-70 region 2" evidence="6">
    <location>
        <begin position="17"/>
        <end position="79"/>
    </location>
</feature>
<keyword evidence="5" id="KW-0804">Transcription</keyword>
<evidence type="ECO:0000256" key="4">
    <source>
        <dbReference type="ARBA" id="ARBA00023125"/>
    </source>
</evidence>
<sequence length="172" mass="18436">MSDTQGGDLDAWLDAAMPKIYGLAYALTGERTAAEDLSQEALATVVRKWGRVAQAQSSTAYARQIVVNTFLSQKRKRWSREVVSDDVVQELGPVSADHADTVVTRDALLVALAGLPPRQRAAVTLRYFEDLPDAAVAEVMGCTVGTVRSTIHHALATLRSGAVARDLKGVSS</sequence>
<dbReference type="InterPro" id="IPR014325">
    <property type="entry name" value="RNA_pol_sigma-E_actinobac"/>
</dbReference>
<dbReference type="InterPro" id="IPR007627">
    <property type="entry name" value="RNA_pol_sigma70_r2"/>
</dbReference>
<accession>A0A8H9FU63</accession>
<dbReference type="Pfam" id="PF08281">
    <property type="entry name" value="Sigma70_r4_2"/>
    <property type="match status" value="1"/>
</dbReference>
<dbReference type="GO" id="GO:0006352">
    <property type="term" value="P:DNA-templated transcription initiation"/>
    <property type="evidence" value="ECO:0007669"/>
    <property type="project" value="InterPro"/>
</dbReference>
<dbReference type="CDD" id="cd06171">
    <property type="entry name" value="Sigma70_r4"/>
    <property type="match status" value="1"/>
</dbReference>
<dbReference type="InterPro" id="IPR039425">
    <property type="entry name" value="RNA_pol_sigma-70-like"/>
</dbReference>
<gene>
    <name evidence="8" type="ORF">GCM10011314_22820</name>
</gene>
<dbReference type="NCBIfam" id="TIGR02937">
    <property type="entry name" value="sigma70-ECF"/>
    <property type="match status" value="1"/>
</dbReference>
<keyword evidence="4" id="KW-0238">DNA-binding</keyword>
<dbReference type="GO" id="GO:0016987">
    <property type="term" value="F:sigma factor activity"/>
    <property type="evidence" value="ECO:0007669"/>
    <property type="project" value="UniProtKB-KW"/>
</dbReference>
<dbReference type="GO" id="GO:0003677">
    <property type="term" value="F:DNA binding"/>
    <property type="evidence" value="ECO:0007669"/>
    <property type="project" value="UniProtKB-KW"/>
</dbReference>
<dbReference type="Pfam" id="PF04542">
    <property type="entry name" value="Sigma70_r2"/>
    <property type="match status" value="1"/>
</dbReference>
<dbReference type="InterPro" id="IPR013249">
    <property type="entry name" value="RNA_pol_sigma70_r4_t2"/>
</dbReference>
<keyword evidence="3" id="KW-0731">Sigma factor</keyword>
<dbReference type="RefSeq" id="WP_035948008.1">
    <property type="nucleotide sequence ID" value="NZ_BMEA01000002.1"/>
</dbReference>
<dbReference type="PANTHER" id="PTHR43133">
    <property type="entry name" value="RNA POLYMERASE ECF-TYPE SIGMA FACTO"/>
    <property type="match status" value="1"/>
</dbReference>
<dbReference type="InterPro" id="IPR036388">
    <property type="entry name" value="WH-like_DNA-bd_sf"/>
</dbReference>
<evidence type="ECO:0000256" key="3">
    <source>
        <dbReference type="ARBA" id="ARBA00023082"/>
    </source>
</evidence>
<comment type="similarity">
    <text evidence="1">Belongs to the sigma-70 factor family. ECF subfamily.</text>
</comment>
<protein>
    <submittedName>
        <fullName evidence="8">RNA polymerase sigma24 factor</fullName>
    </submittedName>
</protein>
<evidence type="ECO:0000313" key="9">
    <source>
        <dbReference type="Proteomes" id="UP000628079"/>
    </source>
</evidence>
<reference evidence="8" key="1">
    <citation type="journal article" date="2014" name="Int. J. Syst. Evol. Microbiol.">
        <title>Complete genome sequence of Corynebacterium casei LMG S-19264T (=DSM 44701T), isolated from a smear-ripened cheese.</title>
        <authorList>
            <consortium name="US DOE Joint Genome Institute (JGI-PGF)"/>
            <person name="Walter F."/>
            <person name="Albersmeier A."/>
            <person name="Kalinowski J."/>
            <person name="Ruckert C."/>
        </authorList>
    </citation>
    <scope>NUCLEOTIDE SEQUENCE</scope>
    <source>
        <strain evidence="8">CGMCC 1.10749</strain>
    </source>
</reference>
<dbReference type="SUPFAM" id="SSF88659">
    <property type="entry name" value="Sigma3 and sigma4 domains of RNA polymerase sigma factors"/>
    <property type="match status" value="1"/>
</dbReference>
<feature type="domain" description="RNA polymerase sigma factor 70 region 4 type 2" evidence="7">
    <location>
        <begin position="106"/>
        <end position="158"/>
    </location>
</feature>
<evidence type="ECO:0000256" key="1">
    <source>
        <dbReference type="ARBA" id="ARBA00010641"/>
    </source>
</evidence>
<evidence type="ECO:0000256" key="2">
    <source>
        <dbReference type="ARBA" id="ARBA00023015"/>
    </source>
</evidence>
<dbReference type="Gene3D" id="1.10.1740.10">
    <property type="match status" value="1"/>
</dbReference>
<dbReference type="PANTHER" id="PTHR43133:SF50">
    <property type="entry name" value="ECF RNA POLYMERASE SIGMA FACTOR SIGM"/>
    <property type="match status" value="1"/>
</dbReference>
<dbReference type="SUPFAM" id="SSF88946">
    <property type="entry name" value="Sigma2 domain of RNA polymerase sigma factors"/>
    <property type="match status" value="1"/>
</dbReference>
<dbReference type="NCBIfam" id="TIGR02983">
    <property type="entry name" value="SigE-fam_strep"/>
    <property type="match status" value="1"/>
</dbReference>
<dbReference type="InterPro" id="IPR014284">
    <property type="entry name" value="RNA_pol_sigma-70_dom"/>
</dbReference>
<organism evidence="8 9">
    <name type="scientific">Knoellia flava</name>
    <dbReference type="NCBI Taxonomy" id="913969"/>
    <lineage>
        <taxon>Bacteria</taxon>
        <taxon>Bacillati</taxon>
        <taxon>Actinomycetota</taxon>
        <taxon>Actinomycetes</taxon>
        <taxon>Micrococcales</taxon>
        <taxon>Intrasporangiaceae</taxon>
        <taxon>Knoellia</taxon>
    </lineage>
</organism>